<keyword evidence="2 5" id="KW-0812">Transmembrane</keyword>
<evidence type="ECO:0000256" key="3">
    <source>
        <dbReference type="ARBA" id="ARBA00022989"/>
    </source>
</evidence>
<feature type="domain" description="Major facilitator superfamily (MFS) profile" evidence="6">
    <location>
        <begin position="23"/>
        <end position="409"/>
    </location>
</feature>
<gene>
    <name evidence="7" type="ORF">BST39_14165</name>
</gene>
<dbReference type="STRING" id="590652.BST39_14165"/>
<evidence type="ECO:0000256" key="5">
    <source>
        <dbReference type="SAM" id="Phobius"/>
    </source>
</evidence>
<feature type="transmembrane region" description="Helical" evidence="5">
    <location>
        <begin position="177"/>
        <end position="196"/>
    </location>
</feature>
<dbReference type="InterPro" id="IPR020846">
    <property type="entry name" value="MFS_dom"/>
</dbReference>
<feature type="transmembrane region" description="Helical" evidence="5">
    <location>
        <begin position="356"/>
        <end position="380"/>
    </location>
</feature>
<dbReference type="Pfam" id="PF07690">
    <property type="entry name" value="MFS_1"/>
    <property type="match status" value="1"/>
</dbReference>
<dbReference type="Gene3D" id="1.20.1250.20">
    <property type="entry name" value="MFS general substrate transporter like domains"/>
    <property type="match status" value="2"/>
</dbReference>
<sequence length="432" mass="45875">MTSNVGSIPTQVPRAIPATFKQALFVAVTAGLGYGFDSYAVNIYGLVLPDIKKTLHITDAEAGYIGSIFLLGYTIGTIGFGYAADRWGRKATLGASILLYGITTSLAGLTANLAAFTGLRFLTGVGGAGELAVGAPYTAEVWPAKTRALGVGGVIFSFFSLGYVLAAAVALALVPRFGWQSAFVVAIVPAVVLFLVRRGIAESHRYTDVQTRVDNGAARPRLWQLPGVRRRLISGWLIYTANAVGYWGVTVFLTTYIVKRFHASSIDAIRYALVFFLLQVLFVYVGTALADWVGRRPSAILAGVIELISTILAATSHSLDRYLIFGAIAIATLGWLWGVGDTYVSELFPTVLRGTGFGIAVGGGRVVSIAAPAVVGWGITQYGLETPYLALAGLWVLTLVGYSMGPETKGKELEHLADEALTEDLVPVGPKK</sequence>
<feature type="transmembrane region" description="Helical" evidence="5">
    <location>
        <begin position="236"/>
        <end position="257"/>
    </location>
</feature>
<comment type="subcellular location">
    <subcellularLocation>
        <location evidence="1">Cell membrane</location>
        <topology evidence="1">Multi-pass membrane protein</topology>
    </subcellularLocation>
</comment>
<dbReference type="InterPro" id="IPR036259">
    <property type="entry name" value="MFS_trans_sf"/>
</dbReference>
<dbReference type="OrthoDB" id="9787026at2"/>
<proteinExistence type="predicted"/>
<dbReference type="InterPro" id="IPR011701">
    <property type="entry name" value="MFS"/>
</dbReference>
<dbReference type="Proteomes" id="UP000192513">
    <property type="component" value="Unassembled WGS sequence"/>
</dbReference>
<dbReference type="PANTHER" id="PTHR23508">
    <property type="entry name" value="CARBOXYLIC ACID TRANSPORTER PROTEIN HOMOLOG"/>
    <property type="match status" value="1"/>
</dbReference>
<feature type="transmembrane region" description="Helical" evidence="5">
    <location>
        <begin position="322"/>
        <end position="344"/>
    </location>
</feature>
<evidence type="ECO:0000313" key="7">
    <source>
        <dbReference type="EMBL" id="ORB40235.1"/>
    </source>
</evidence>
<reference evidence="7 8" key="1">
    <citation type="submission" date="2017-02" db="EMBL/GenBank/DDBJ databases">
        <title>The new phylogeny of genus Mycobacterium.</title>
        <authorList>
            <person name="Tortoli E."/>
            <person name="Trovato A."/>
            <person name="Cirillo D.M."/>
        </authorList>
    </citation>
    <scope>NUCLEOTIDE SEQUENCE [LARGE SCALE GENOMIC DNA]</scope>
    <source>
        <strain evidence="7 8">DSM 45000</strain>
    </source>
</reference>
<feature type="transmembrane region" description="Helical" evidence="5">
    <location>
        <begin position="64"/>
        <end position="84"/>
    </location>
</feature>
<evidence type="ECO:0000259" key="6">
    <source>
        <dbReference type="PROSITE" id="PS50850"/>
    </source>
</evidence>
<evidence type="ECO:0000256" key="4">
    <source>
        <dbReference type="ARBA" id="ARBA00023136"/>
    </source>
</evidence>
<feature type="transmembrane region" description="Helical" evidence="5">
    <location>
        <begin position="91"/>
        <end position="115"/>
    </location>
</feature>
<name>A0A1X0I9K5_9MYCO</name>
<dbReference type="GO" id="GO:0046943">
    <property type="term" value="F:carboxylic acid transmembrane transporter activity"/>
    <property type="evidence" value="ECO:0007669"/>
    <property type="project" value="TreeGrafter"/>
</dbReference>
<protein>
    <submittedName>
        <fullName evidence="7">MFS transporter</fullName>
    </submittedName>
</protein>
<evidence type="ECO:0000313" key="8">
    <source>
        <dbReference type="Proteomes" id="UP000192513"/>
    </source>
</evidence>
<feature type="transmembrane region" description="Helical" evidence="5">
    <location>
        <begin position="386"/>
        <end position="405"/>
    </location>
</feature>
<dbReference type="RefSeq" id="WP_083172501.1">
    <property type="nucleotide sequence ID" value="NZ_AP022619.1"/>
</dbReference>
<feature type="transmembrane region" description="Helical" evidence="5">
    <location>
        <begin position="299"/>
        <end position="316"/>
    </location>
</feature>
<feature type="transmembrane region" description="Helical" evidence="5">
    <location>
        <begin position="23"/>
        <end position="44"/>
    </location>
</feature>
<accession>A0A1X0I9K5</accession>
<dbReference type="AlphaFoldDB" id="A0A1X0I9K5"/>
<dbReference type="SUPFAM" id="SSF103473">
    <property type="entry name" value="MFS general substrate transporter"/>
    <property type="match status" value="1"/>
</dbReference>
<dbReference type="GO" id="GO:0005886">
    <property type="term" value="C:plasma membrane"/>
    <property type="evidence" value="ECO:0007669"/>
    <property type="project" value="UniProtKB-SubCell"/>
</dbReference>
<keyword evidence="3 5" id="KW-1133">Transmembrane helix</keyword>
<evidence type="ECO:0000256" key="2">
    <source>
        <dbReference type="ARBA" id="ARBA00022692"/>
    </source>
</evidence>
<organism evidence="7 8">
    <name type="scientific">Mycobacterium paraseoulense</name>
    <dbReference type="NCBI Taxonomy" id="590652"/>
    <lineage>
        <taxon>Bacteria</taxon>
        <taxon>Bacillati</taxon>
        <taxon>Actinomycetota</taxon>
        <taxon>Actinomycetes</taxon>
        <taxon>Mycobacteriales</taxon>
        <taxon>Mycobacteriaceae</taxon>
        <taxon>Mycobacterium</taxon>
    </lineage>
</organism>
<feature type="transmembrane region" description="Helical" evidence="5">
    <location>
        <begin position="151"/>
        <end position="171"/>
    </location>
</feature>
<evidence type="ECO:0000256" key="1">
    <source>
        <dbReference type="ARBA" id="ARBA00004651"/>
    </source>
</evidence>
<keyword evidence="4 5" id="KW-0472">Membrane</keyword>
<dbReference type="EMBL" id="MVIE01000016">
    <property type="protein sequence ID" value="ORB40235.1"/>
    <property type="molecule type" value="Genomic_DNA"/>
</dbReference>
<feature type="transmembrane region" description="Helical" evidence="5">
    <location>
        <begin position="269"/>
        <end position="292"/>
    </location>
</feature>
<keyword evidence="8" id="KW-1185">Reference proteome</keyword>
<dbReference type="PANTHER" id="PTHR23508:SF10">
    <property type="entry name" value="CARBOXYLIC ACID TRANSPORTER PROTEIN HOMOLOG"/>
    <property type="match status" value="1"/>
</dbReference>
<dbReference type="PROSITE" id="PS50850">
    <property type="entry name" value="MFS"/>
    <property type="match status" value="1"/>
</dbReference>
<comment type="caution">
    <text evidence="7">The sequence shown here is derived from an EMBL/GenBank/DDBJ whole genome shotgun (WGS) entry which is preliminary data.</text>
</comment>